<evidence type="ECO:0000256" key="1">
    <source>
        <dbReference type="SAM" id="MobiDB-lite"/>
    </source>
</evidence>
<comment type="caution">
    <text evidence="2">The sequence shown here is derived from an EMBL/GenBank/DDBJ whole genome shotgun (WGS) entry which is preliminary data.</text>
</comment>
<dbReference type="AlphaFoldDB" id="A6DHJ3"/>
<keyword evidence="2" id="KW-0396">Initiation factor</keyword>
<proteinExistence type="predicted"/>
<dbReference type="Proteomes" id="UP000004947">
    <property type="component" value="Unassembled WGS sequence"/>
</dbReference>
<reference evidence="2 3" key="1">
    <citation type="journal article" date="2010" name="J. Bacteriol.">
        <title>Genome sequence of Lentisphaera araneosa HTCC2155T, the type species of the order Lentisphaerales in the phylum Lentisphaerae.</title>
        <authorList>
            <person name="Thrash J.C."/>
            <person name="Cho J.C."/>
            <person name="Vergin K.L."/>
            <person name="Morris R.M."/>
            <person name="Giovannoni S.J."/>
        </authorList>
    </citation>
    <scope>NUCLEOTIDE SEQUENCE [LARGE SCALE GENOMIC DNA]</scope>
    <source>
        <strain evidence="2 3">HTCC2155</strain>
    </source>
</reference>
<gene>
    <name evidence="2" type="primary">infA</name>
    <name evidence="2" type="ORF">LNTAR_14707</name>
</gene>
<protein>
    <submittedName>
        <fullName evidence="2">Translation initiation factor IF-1</fullName>
    </submittedName>
</protein>
<dbReference type="EMBL" id="ABCK01000003">
    <property type="protein sequence ID" value="EDM29076.1"/>
    <property type="molecule type" value="Genomic_DNA"/>
</dbReference>
<sequence>MIESFEVKAMDKQKGRGKDKTSERQKLKFLDELRRTRDKTLASKVVGVDLVKIRSWRQTDPVFNTKYKALVVGDDDARKKENKKELVLKFLKMGCSQRMACDKAYVSTLSFRTWKKVDEEFKNEVNRVRQSFGSMKRGGYKPKDDEWDS</sequence>
<keyword evidence="2" id="KW-0648">Protein biosynthesis</keyword>
<name>A6DHJ3_9BACT</name>
<feature type="region of interest" description="Disordered" evidence="1">
    <location>
        <begin position="1"/>
        <end position="23"/>
    </location>
</feature>
<dbReference type="STRING" id="313628.LNTAR_14707"/>
<evidence type="ECO:0000313" key="2">
    <source>
        <dbReference type="EMBL" id="EDM29076.1"/>
    </source>
</evidence>
<keyword evidence="3" id="KW-1185">Reference proteome</keyword>
<organism evidence="2 3">
    <name type="scientific">Lentisphaera araneosa HTCC2155</name>
    <dbReference type="NCBI Taxonomy" id="313628"/>
    <lineage>
        <taxon>Bacteria</taxon>
        <taxon>Pseudomonadati</taxon>
        <taxon>Lentisphaerota</taxon>
        <taxon>Lentisphaeria</taxon>
        <taxon>Lentisphaerales</taxon>
        <taxon>Lentisphaeraceae</taxon>
        <taxon>Lentisphaera</taxon>
    </lineage>
</organism>
<dbReference type="GO" id="GO:0003743">
    <property type="term" value="F:translation initiation factor activity"/>
    <property type="evidence" value="ECO:0007669"/>
    <property type="project" value="UniProtKB-KW"/>
</dbReference>
<evidence type="ECO:0000313" key="3">
    <source>
        <dbReference type="Proteomes" id="UP000004947"/>
    </source>
</evidence>
<accession>A6DHJ3</accession>